<dbReference type="Gene3D" id="3.30.450.40">
    <property type="match status" value="1"/>
</dbReference>
<dbReference type="GO" id="GO:0003677">
    <property type="term" value="F:DNA binding"/>
    <property type="evidence" value="ECO:0007669"/>
    <property type="project" value="UniProtKB-KW"/>
</dbReference>
<evidence type="ECO:0000259" key="4">
    <source>
        <dbReference type="PROSITE" id="PS50043"/>
    </source>
</evidence>
<dbReference type="InterPro" id="IPR036388">
    <property type="entry name" value="WH-like_DNA-bd_sf"/>
</dbReference>
<evidence type="ECO:0000256" key="3">
    <source>
        <dbReference type="ARBA" id="ARBA00023163"/>
    </source>
</evidence>
<dbReference type="SUPFAM" id="SSF55781">
    <property type="entry name" value="GAF domain-like"/>
    <property type="match status" value="1"/>
</dbReference>
<sequence length="266" mass="30065">MTNTTHTRFNPDEIHGSRWSALNKCALWIHGCGDFATLQAGLLDRVNQVISHRASMFDIARAGTHGQTEFVSPVARGMAEDQLESYYERYAAFDYTLWSFDVHNVHVYRDLDLVDVERRNATPIYQEWMKPLGIYYGCTATLAHGGTSLGSLTLFRAREAGDFSDEELEALRQLARHLSLRLYGILAQSTAQQACENPLEALISELEVLPREAEVLKMMLAGKTNREMAEELYISESTVKKHVNALYHKLGVKNRLGLMALVREQS</sequence>
<dbReference type="CDD" id="cd06170">
    <property type="entry name" value="LuxR_C_like"/>
    <property type="match status" value="1"/>
</dbReference>
<dbReference type="PROSITE" id="PS50043">
    <property type="entry name" value="HTH_LUXR_2"/>
    <property type="match status" value="1"/>
</dbReference>
<dbReference type="AlphaFoldDB" id="A0A2D1TXQ7"/>
<dbReference type="SMART" id="SM00421">
    <property type="entry name" value="HTH_LUXR"/>
    <property type="match status" value="1"/>
</dbReference>
<dbReference type="PRINTS" id="PR00038">
    <property type="entry name" value="HTHLUXR"/>
</dbReference>
<proteinExistence type="predicted"/>
<gene>
    <name evidence="5" type="ORF">CSV91_06065</name>
</gene>
<evidence type="ECO:0000256" key="1">
    <source>
        <dbReference type="ARBA" id="ARBA00023015"/>
    </source>
</evidence>
<evidence type="ECO:0000313" key="6">
    <source>
        <dbReference type="Proteomes" id="UP000225608"/>
    </source>
</evidence>
<keyword evidence="2" id="KW-0238">DNA-binding</keyword>
<dbReference type="SUPFAM" id="SSF46894">
    <property type="entry name" value="C-terminal effector domain of the bipartite response regulators"/>
    <property type="match status" value="1"/>
</dbReference>
<dbReference type="InterPro" id="IPR029016">
    <property type="entry name" value="GAF-like_dom_sf"/>
</dbReference>
<dbReference type="InterPro" id="IPR000792">
    <property type="entry name" value="Tscrpt_reg_LuxR_C"/>
</dbReference>
<dbReference type="InterPro" id="IPR016032">
    <property type="entry name" value="Sig_transdc_resp-reg_C-effctor"/>
</dbReference>
<keyword evidence="1" id="KW-0805">Transcription regulation</keyword>
<organism evidence="5 6">
    <name type="scientific">Collinsella aerofaciens</name>
    <dbReference type="NCBI Taxonomy" id="74426"/>
    <lineage>
        <taxon>Bacteria</taxon>
        <taxon>Bacillati</taxon>
        <taxon>Actinomycetota</taxon>
        <taxon>Coriobacteriia</taxon>
        <taxon>Coriobacteriales</taxon>
        <taxon>Coriobacteriaceae</taxon>
        <taxon>Collinsella</taxon>
    </lineage>
</organism>
<name>A0A2D1TXQ7_9ACTN</name>
<protein>
    <recommendedName>
        <fullName evidence="4">HTH luxR-type domain-containing protein</fullName>
    </recommendedName>
</protein>
<evidence type="ECO:0000256" key="2">
    <source>
        <dbReference type="ARBA" id="ARBA00023125"/>
    </source>
</evidence>
<dbReference type="PANTHER" id="PTHR44688">
    <property type="entry name" value="DNA-BINDING TRANSCRIPTIONAL ACTIVATOR DEVR_DOSR"/>
    <property type="match status" value="1"/>
</dbReference>
<evidence type="ECO:0000313" key="5">
    <source>
        <dbReference type="EMBL" id="ATP54143.1"/>
    </source>
</evidence>
<dbReference type="GO" id="GO:0006355">
    <property type="term" value="P:regulation of DNA-templated transcription"/>
    <property type="evidence" value="ECO:0007669"/>
    <property type="project" value="InterPro"/>
</dbReference>
<dbReference type="EMBL" id="CP024160">
    <property type="protein sequence ID" value="ATP54143.1"/>
    <property type="molecule type" value="Genomic_DNA"/>
</dbReference>
<dbReference type="KEGG" id="caer:CSV91_06065"/>
<keyword evidence="3" id="KW-0804">Transcription</keyword>
<dbReference type="Gene3D" id="1.10.10.10">
    <property type="entry name" value="Winged helix-like DNA-binding domain superfamily/Winged helix DNA-binding domain"/>
    <property type="match status" value="1"/>
</dbReference>
<dbReference type="PANTHER" id="PTHR44688:SF16">
    <property type="entry name" value="DNA-BINDING TRANSCRIPTIONAL ACTIVATOR DEVR_DOSR"/>
    <property type="match status" value="1"/>
</dbReference>
<reference evidence="5 6" key="1">
    <citation type="submission" date="2017-10" db="EMBL/GenBank/DDBJ databases">
        <title>Complete genome sequence of Collinsella aerofaciens isolated from the gut of a healthy adult Indian.</title>
        <authorList>
            <person name="Bag S."/>
            <person name="Ghosh T.S."/>
            <person name="Das B."/>
        </authorList>
    </citation>
    <scope>NUCLEOTIDE SEQUENCE [LARGE SCALE GENOMIC DNA]</scope>
    <source>
        <strain evidence="6">indica</strain>
    </source>
</reference>
<dbReference type="Proteomes" id="UP000225608">
    <property type="component" value="Chromosome"/>
</dbReference>
<feature type="domain" description="HTH luxR-type" evidence="4">
    <location>
        <begin position="202"/>
        <end position="266"/>
    </location>
</feature>
<accession>A0A2D1TXQ7</accession>
<dbReference type="Pfam" id="PF00196">
    <property type="entry name" value="GerE"/>
    <property type="match status" value="1"/>
</dbReference>
<dbReference type="RefSeq" id="WP_099432181.1">
    <property type="nucleotide sequence ID" value="NZ_LR699016.1"/>
</dbReference>